<dbReference type="PANTHER" id="PTHR46388:SF3">
    <property type="entry name" value="DUF1618 DOMAIN-CONTAINING PROTEIN"/>
    <property type="match status" value="1"/>
</dbReference>
<dbReference type="AlphaFoldDB" id="A0AAN7GR98"/>
<dbReference type="PANTHER" id="PTHR46388">
    <property type="entry name" value="NHL REPEAT-CONTAINING PROTEIN 2"/>
    <property type="match status" value="1"/>
</dbReference>
<accession>A0AAN7GR98</accession>
<reference evidence="1 2" key="1">
    <citation type="journal article" date="2023" name="Hortic Res">
        <title>Pangenome of water caltrop reveals structural variations and asymmetric subgenome divergence after allopolyploidization.</title>
        <authorList>
            <person name="Zhang X."/>
            <person name="Chen Y."/>
            <person name="Wang L."/>
            <person name="Yuan Y."/>
            <person name="Fang M."/>
            <person name="Shi L."/>
            <person name="Lu R."/>
            <person name="Comes H.P."/>
            <person name="Ma Y."/>
            <person name="Chen Y."/>
            <person name="Huang G."/>
            <person name="Zhou Y."/>
            <person name="Zheng Z."/>
            <person name="Qiu Y."/>
        </authorList>
    </citation>
    <scope>NUCLEOTIDE SEQUENCE [LARGE SCALE GENOMIC DNA]</scope>
    <source>
        <tissue evidence="1">Roots</tissue>
    </source>
</reference>
<proteinExistence type="predicted"/>
<keyword evidence="2" id="KW-1185">Reference proteome</keyword>
<evidence type="ECO:0000313" key="1">
    <source>
        <dbReference type="EMBL" id="KAK4748993.1"/>
    </source>
</evidence>
<dbReference type="EMBL" id="JAXIOK010000018">
    <property type="protein sequence ID" value="KAK4748993.1"/>
    <property type="molecule type" value="Genomic_DNA"/>
</dbReference>
<evidence type="ECO:0000313" key="2">
    <source>
        <dbReference type="Proteomes" id="UP001345219"/>
    </source>
</evidence>
<name>A0AAN7GR98_9MYRT</name>
<dbReference type="Proteomes" id="UP001345219">
    <property type="component" value="Chromosome 21"/>
</dbReference>
<sequence length="236" mass="26389">MRNPVERVYIINRLDQIHKAHLGHIQHFSLLPGRLEIKLNVGLPADTELVEPLQESSIWCQARGPVTEVLGSGGVVGTSEKVGTTQQWYDELDNLAFTTDEMDMEPARDVDNDSLDTEDDKIHISRAVNTSPGNGEVIICAALYLKLKLNPALQEGNNREKQMARLAELLVPEGSGKRERSFCQHILLKSKSVPQNLVFVKPLQVKLQIDTEDHPKAENTKEIILTESRVEVNVSL</sequence>
<gene>
    <name evidence="1" type="ORF">SAY87_026442</name>
</gene>
<comment type="caution">
    <text evidence="1">The sequence shown here is derived from an EMBL/GenBank/DDBJ whole genome shotgun (WGS) entry which is preliminary data.</text>
</comment>
<organism evidence="1 2">
    <name type="scientific">Trapa incisa</name>
    <dbReference type="NCBI Taxonomy" id="236973"/>
    <lineage>
        <taxon>Eukaryota</taxon>
        <taxon>Viridiplantae</taxon>
        <taxon>Streptophyta</taxon>
        <taxon>Embryophyta</taxon>
        <taxon>Tracheophyta</taxon>
        <taxon>Spermatophyta</taxon>
        <taxon>Magnoliopsida</taxon>
        <taxon>eudicotyledons</taxon>
        <taxon>Gunneridae</taxon>
        <taxon>Pentapetalae</taxon>
        <taxon>rosids</taxon>
        <taxon>malvids</taxon>
        <taxon>Myrtales</taxon>
        <taxon>Lythraceae</taxon>
        <taxon>Trapa</taxon>
    </lineage>
</organism>
<protein>
    <submittedName>
        <fullName evidence="1">Uncharacterized protein</fullName>
    </submittedName>
</protein>